<evidence type="ECO:0000256" key="1">
    <source>
        <dbReference type="ARBA" id="ARBA00007347"/>
    </source>
</evidence>
<keyword evidence="5" id="KW-1185">Reference proteome</keyword>
<dbReference type="PANTHER" id="PTHR22977">
    <property type="entry name" value="COX ASSEMBLY MITOCHONDRIAL PROTEIN"/>
    <property type="match status" value="1"/>
</dbReference>
<reference evidence="4 5" key="1">
    <citation type="submission" date="2016-07" db="EMBL/GenBank/DDBJ databases">
        <title>Pervasive Adenine N6-methylation of Active Genes in Fungi.</title>
        <authorList>
            <consortium name="DOE Joint Genome Institute"/>
            <person name="Mondo S.J."/>
            <person name="Dannebaum R.O."/>
            <person name="Kuo R.C."/>
            <person name="Labutti K."/>
            <person name="Haridas S."/>
            <person name="Kuo A."/>
            <person name="Salamov A."/>
            <person name="Ahrendt S.R."/>
            <person name="Lipzen A."/>
            <person name="Sullivan W."/>
            <person name="Andreopoulos W.B."/>
            <person name="Clum A."/>
            <person name="Lindquist E."/>
            <person name="Daum C."/>
            <person name="Ramamoorthy G.K."/>
            <person name="Gryganskyi A."/>
            <person name="Culley D."/>
            <person name="Magnuson J.K."/>
            <person name="James T.Y."/>
            <person name="O'Malley M.A."/>
            <person name="Stajich J.E."/>
            <person name="Spatafora J.W."/>
            <person name="Visel A."/>
            <person name="Grigoriev I.V."/>
        </authorList>
    </citation>
    <scope>NUCLEOTIDE SEQUENCE [LARGE SCALE GENOMIC DNA]</scope>
    <source>
        <strain evidence="4 5">CBS 931.73</strain>
    </source>
</reference>
<dbReference type="Pfam" id="PF08583">
    <property type="entry name" value="Cmc1"/>
    <property type="match status" value="1"/>
</dbReference>
<dbReference type="InterPro" id="IPR013892">
    <property type="entry name" value="Cyt_c_biogenesis_Cmc1-like"/>
</dbReference>
<dbReference type="InParanoid" id="A0A1Y1Y5Z6"/>
<dbReference type="OrthoDB" id="6224010at2759"/>
<dbReference type="EMBL" id="MCFE01000237">
    <property type="protein sequence ID" value="ORX93389.1"/>
    <property type="molecule type" value="Genomic_DNA"/>
</dbReference>
<proteinExistence type="inferred from homology"/>
<comment type="subcellular location">
    <subcellularLocation>
        <location evidence="3">Mitochondrion inner membrane</location>
    </subcellularLocation>
</comment>
<evidence type="ECO:0000256" key="3">
    <source>
        <dbReference type="RuleBase" id="RU364104"/>
    </source>
</evidence>
<keyword evidence="3" id="KW-0999">Mitochondrion inner membrane</keyword>
<comment type="similarity">
    <text evidence="1 3">Belongs to the CMC family.</text>
</comment>
<protein>
    <recommendedName>
        <fullName evidence="3">COX assembly mitochondrial protein</fullName>
    </recommendedName>
</protein>
<keyword evidence="3" id="KW-0496">Mitochondrion</keyword>
<name>A0A1Y1Y5Z6_9FUNG</name>
<organism evidence="4 5">
    <name type="scientific">Basidiobolus meristosporus CBS 931.73</name>
    <dbReference type="NCBI Taxonomy" id="1314790"/>
    <lineage>
        <taxon>Eukaryota</taxon>
        <taxon>Fungi</taxon>
        <taxon>Fungi incertae sedis</taxon>
        <taxon>Zoopagomycota</taxon>
        <taxon>Entomophthoromycotina</taxon>
        <taxon>Basidiobolomycetes</taxon>
        <taxon>Basidiobolales</taxon>
        <taxon>Basidiobolaceae</taxon>
        <taxon>Basidiobolus</taxon>
    </lineage>
</organism>
<keyword evidence="3" id="KW-0143">Chaperone</keyword>
<dbReference type="STRING" id="1314790.A0A1Y1Y5Z6"/>
<keyword evidence="3" id="KW-0472">Membrane</keyword>
<evidence type="ECO:0000313" key="5">
    <source>
        <dbReference type="Proteomes" id="UP000193498"/>
    </source>
</evidence>
<comment type="function">
    <text evidence="3">Required for mitochondrial cytochrome c oxidase (COX) assembly and respiration.</text>
</comment>
<dbReference type="GO" id="GO:0005743">
    <property type="term" value="C:mitochondrial inner membrane"/>
    <property type="evidence" value="ECO:0007669"/>
    <property type="project" value="UniProtKB-SubCell"/>
</dbReference>
<evidence type="ECO:0000256" key="2">
    <source>
        <dbReference type="ARBA" id="ARBA00023157"/>
    </source>
</evidence>
<evidence type="ECO:0000313" key="4">
    <source>
        <dbReference type="EMBL" id="ORX93389.1"/>
    </source>
</evidence>
<dbReference type="Proteomes" id="UP000193498">
    <property type="component" value="Unassembled WGS sequence"/>
</dbReference>
<gene>
    <name evidence="4" type="ORF">K493DRAFT_198395</name>
</gene>
<dbReference type="AlphaFoldDB" id="A0A1Y1Y5Z6"/>
<dbReference type="PANTHER" id="PTHR22977:SF5">
    <property type="entry name" value="COX ASSEMBLY MITOCHONDRIAL PROTEIN HOMOLOG"/>
    <property type="match status" value="1"/>
</dbReference>
<comment type="caution">
    <text evidence="4">The sequence shown here is derived from an EMBL/GenBank/DDBJ whole genome shotgun (WGS) entry which is preliminary data.</text>
</comment>
<feature type="non-terminal residue" evidence="4">
    <location>
        <position position="80"/>
    </location>
</feature>
<accession>A0A1Y1Y5Z6</accession>
<sequence length="80" mass="9094">VNMHTLSRHEEEAALTELKKSARSHCDDFIKEFAACSAAKGLTVVFSCRGKLQEMNDCLKQQTTTEKLDAIRLRKLKKKI</sequence>
<keyword evidence="2" id="KW-1015">Disulfide bond</keyword>
<feature type="non-terminal residue" evidence="4">
    <location>
        <position position="1"/>
    </location>
</feature>